<feature type="region of interest" description="Disordered" evidence="1">
    <location>
        <begin position="621"/>
        <end position="644"/>
    </location>
</feature>
<dbReference type="Proteomes" id="UP000327468">
    <property type="component" value="Chromosome 12"/>
</dbReference>
<evidence type="ECO:0000256" key="1">
    <source>
        <dbReference type="SAM" id="MobiDB-lite"/>
    </source>
</evidence>
<dbReference type="EMBL" id="VFJC01000013">
    <property type="protein sequence ID" value="KAB5555222.1"/>
    <property type="molecule type" value="Genomic_DNA"/>
</dbReference>
<feature type="compositionally biased region" description="Low complexity" evidence="1">
    <location>
        <begin position="661"/>
        <end position="672"/>
    </location>
</feature>
<accession>A0A5N5MJT9</accession>
<feature type="region of interest" description="Disordered" evidence="1">
    <location>
        <begin position="661"/>
        <end position="716"/>
    </location>
</feature>
<dbReference type="AlphaFoldDB" id="A0A5N5MJT9"/>
<feature type="region of interest" description="Disordered" evidence="1">
    <location>
        <begin position="992"/>
        <end position="1011"/>
    </location>
</feature>
<feature type="compositionally biased region" description="Polar residues" evidence="1">
    <location>
        <begin position="201"/>
        <end position="211"/>
    </location>
</feature>
<feature type="region of interest" description="Disordered" evidence="1">
    <location>
        <begin position="59"/>
        <end position="91"/>
    </location>
</feature>
<protein>
    <submittedName>
        <fullName evidence="3">Uncharacterized protein</fullName>
    </submittedName>
</protein>
<evidence type="ECO:0000313" key="3">
    <source>
        <dbReference type="EMBL" id="KAB5555222.1"/>
    </source>
</evidence>
<organism evidence="3 4">
    <name type="scientific">Pangasianodon hypophthalmus</name>
    <name type="common">Striped catfish</name>
    <name type="synonym">Helicophagus hypophthalmus</name>
    <dbReference type="NCBI Taxonomy" id="310915"/>
    <lineage>
        <taxon>Eukaryota</taxon>
        <taxon>Metazoa</taxon>
        <taxon>Chordata</taxon>
        <taxon>Craniata</taxon>
        <taxon>Vertebrata</taxon>
        <taxon>Euteleostomi</taxon>
        <taxon>Actinopterygii</taxon>
        <taxon>Neopterygii</taxon>
        <taxon>Teleostei</taxon>
        <taxon>Ostariophysi</taxon>
        <taxon>Siluriformes</taxon>
        <taxon>Pangasiidae</taxon>
        <taxon>Pangasianodon</taxon>
    </lineage>
</organism>
<reference evidence="3 4" key="1">
    <citation type="submission" date="2019-06" db="EMBL/GenBank/DDBJ databases">
        <title>A chromosome-scale genome assembly of the striped catfish, Pangasianodon hypophthalmus.</title>
        <authorList>
            <person name="Wen M."/>
            <person name="Zahm M."/>
            <person name="Roques C."/>
            <person name="Cabau C."/>
            <person name="Klopp C."/>
            <person name="Donnadieu C."/>
            <person name="Jouanno E."/>
            <person name="Avarre J.-C."/>
            <person name="Campet M."/>
            <person name="Ha T.T.T."/>
            <person name="Dugue R."/>
            <person name="Lampietro C."/>
            <person name="Louis A."/>
            <person name="Herpin A."/>
            <person name="Echchiki A."/>
            <person name="Berthelot C."/>
            <person name="Parey E."/>
            <person name="Roest-Crollius H."/>
            <person name="Braasch I."/>
            <person name="Postlethwait J."/>
            <person name="Bobe J."/>
            <person name="Montfort J."/>
            <person name="Bouchez O."/>
            <person name="Begum T."/>
            <person name="Schartl M."/>
            <person name="Guiguen Y."/>
        </authorList>
    </citation>
    <scope>NUCLEOTIDE SEQUENCE [LARGE SCALE GENOMIC DNA]</scope>
    <source>
        <strain evidence="3 4">Indonesia</strain>
        <tissue evidence="3">Blood</tissue>
    </source>
</reference>
<keyword evidence="2" id="KW-0732">Signal</keyword>
<proteinExistence type="predicted"/>
<feature type="region of interest" description="Disordered" evidence="1">
    <location>
        <begin position="381"/>
        <end position="414"/>
    </location>
</feature>
<keyword evidence="4" id="KW-1185">Reference proteome</keyword>
<feature type="chain" id="PRO_5024445684" evidence="2">
    <location>
        <begin position="22"/>
        <end position="1025"/>
    </location>
</feature>
<feature type="region of interest" description="Disordered" evidence="1">
    <location>
        <begin position="503"/>
        <end position="527"/>
    </location>
</feature>
<evidence type="ECO:0000256" key="2">
    <source>
        <dbReference type="SAM" id="SignalP"/>
    </source>
</evidence>
<evidence type="ECO:0000313" key="4">
    <source>
        <dbReference type="Proteomes" id="UP000327468"/>
    </source>
</evidence>
<sequence>MLGRAFFRAALLLCLAQPTLQGGTGYKPQNGGLGQMLMPSKGYSLGAQNANAYQPNTKAQGYGPAAPQPNGNGAKGYGAAQAAGNSGQPSGPYKGYGAAPNALGNGNGAKPNGPYKGYGAAPNALGNGNGAKPNGPYKGYGVVPASLGNGNGAKPNGYGNGGKPNGFGAFPGAAKGNGGYRPAPVASKGQGPKPNGYGASPFTSNGQQAKANPNGGYGSKPNKPGYGAQPSYGGFGAGMRTAPQMANKGRGGYGKGNGFGHANSAFTGYRNGPAAYPQAGAAAYPQAGAAAYPQAGPAAYPQAGAAAYPQAGAAAYPQAGAAAYPQAGAAAYPQAGPAAYPQAGPAAYPQAGAAAYPQAGAAAYPQAGAAAYPKTAKPGYGGGPLAPSGRPAKPKGYGPGNGGPNAQGAKPAGYGGTTGPKAGYGGYPNGGGINGPKPGYGGLPTGYGQRPNGYGGYPNGAAKAPKPGYGVGVGNGGASNGQGAKPYGYGVPAAGVPKVKPGYGPVTNGNEKGPKGKSLSPEAPSLPPVTGYTKGVVQPAEPEPTIGVPTALPPTKGMPLLGTSWKGPKPQFPVVPQGYPSKPIVPEQAPVIPQNKGPKSAQYIPQGQALIPELAPIIPQGKGPKPAAQPAPEIPQGSPQKPFAPALLPFAQQEAPKPITQVPQPAAPVYPQGKGPNPVALQPAVPQGYGPGPWYPNSGGAKASKPGQGYGPKPNQPGYVNPAAGYGYGNGAASLGEMVKGKSGGAGQLPYNGAPIIPARLDAGTSPIQPQTAELGPEVKSGHAYGGPYGAQPMGLGSEGKPQVRYGIGGILFGGSPMGYNSNPYGTYGNPYAAQPYGSKEAGNYNPLEFANPKSAAKYRPYGGQQLGLPAVAGNSGKYGNPSLPFGPVTDGQTIDQSALQYEAPAIDGVKSVDQFGDGEVQPQPIAPLVDGVGEGPASYVKGGVRAEAVSLPAAPTDGPFTGSAVSLGNPAYSPVDTPTEAVTPQHIPVQQNLKGPQLPQDKSWTGGKELKRDLKGFFGNGYHG</sequence>
<comment type="caution">
    <text evidence="3">The sequence shown here is derived from an EMBL/GenBank/DDBJ whole genome shotgun (WGS) entry which is preliminary data.</text>
</comment>
<feature type="signal peptide" evidence="2">
    <location>
        <begin position="1"/>
        <end position="21"/>
    </location>
</feature>
<name>A0A5N5MJT9_PANHP</name>
<gene>
    <name evidence="3" type="ORF">PHYPO_G00030990</name>
</gene>
<feature type="region of interest" description="Disordered" evidence="1">
    <location>
        <begin position="179"/>
        <end position="231"/>
    </location>
</feature>